<dbReference type="PANTHER" id="PTHR37017:SF11">
    <property type="entry name" value="ESTERASE_LIPASE_THIOESTERASE DOMAIN-CONTAINING PROTEIN"/>
    <property type="match status" value="1"/>
</dbReference>
<proteinExistence type="predicted"/>
<feature type="domain" description="AB hydrolase-1" evidence="1">
    <location>
        <begin position="2"/>
        <end position="162"/>
    </location>
</feature>
<gene>
    <name evidence="2" type="ORF">AVDCRST_MAG93-8910</name>
</gene>
<dbReference type="InterPro" id="IPR052897">
    <property type="entry name" value="Sec-Metab_Biosynth_Hydrolase"/>
</dbReference>
<dbReference type="InterPro" id="IPR029058">
    <property type="entry name" value="AB_hydrolase_fold"/>
</dbReference>
<reference evidence="2" key="1">
    <citation type="submission" date="2020-02" db="EMBL/GenBank/DDBJ databases">
        <authorList>
            <person name="Meier V. D."/>
        </authorList>
    </citation>
    <scope>NUCLEOTIDE SEQUENCE</scope>
    <source>
        <strain evidence="2">AVDCRST_MAG93</strain>
    </source>
</reference>
<sequence>MLVGQSMGGMVISQAAEQRPDKIEMLVYVGAYLLRDGEAPLSADGISPEAMVSPNLVMGEDGSFATLRDEAIREDLLNDVSDEDVERAKSRFRPQAVAPLATPVDVTEGNFGRVPRVYIETLKDRTISPSLQKGMYGRLPCQKVISMDTGHFPFYSAPEELAGHLSSLLAQDGGVG</sequence>
<dbReference type="PANTHER" id="PTHR37017">
    <property type="entry name" value="AB HYDROLASE-1 DOMAIN-CONTAINING PROTEIN-RELATED"/>
    <property type="match status" value="1"/>
</dbReference>
<protein>
    <recommendedName>
        <fullName evidence="1">AB hydrolase-1 domain-containing protein</fullName>
    </recommendedName>
</protein>
<dbReference type="SUPFAM" id="SSF53474">
    <property type="entry name" value="alpha/beta-Hydrolases"/>
    <property type="match status" value="1"/>
</dbReference>
<dbReference type="EMBL" id="CADCTR010002987">
    <property type="protein sequence ID" value="CAA9377153.1"/>
    <property type="molecule type" value="Genomic_DNA"/>
</dbReference>
<evidence type="ECO:0000313" key="2">
    <source>
        <dbReference type="EMBL" id="CAA9377153.1"/>
    </source>
</evidence>
<dbReference type="Gene3D" id="3.40.50.1820">
    <property type="entry name" value="alpha/beta hydrolase"/>
    <property type="match status" value="1"/>
</dbReference>
<dbReference type="AlphaFoldDB" id="A0A6J4N5W4"/>
<evidence type="ECO:0000259" key="1">
    <source>
        <dbReference type="Pfam" id="PF12697"/>
    </source>
</evidence>
<dbReference type="InterPro" id="IPR000073">
    <property type="entry name" value="AB_hydrolase_1"/>
</dbReference>
<accession>A0A6J4N5W4</accession>
<name>A0A6J4N5W4_9CHLR</name>
<organism evidence="2">
    <name type="scientific">uncultured Chloroflexia bacterium</name>
    <dbReference type="NCBI Taxonomy" id="1672391"/>
    <lineage>
        <taxon>Bacteria</taxon>
        <taxon>Bacillati</taxon>
        <taxon>Chloroflexota</taxon>
        <taxon>Chloroflexia</taxon>
        <taxon>environmental samples</taxon>
    </lineage>
</organism>
<dbReference type="Pfam" id="PF12697">
    <property type="entry name" value="Abhydrolase_6"/>
    <property type="match status" value="1"/>
</dbReference>